<accession>S4PN89</accession>
<dbReference type="EMBL" id="GAIX01000992">
    <property type="protein sequence ID" value="JAA91568.1"/>
    <property type="molecule type" value="Transcribed_RNA"/>
</dbReference>
<organism evidence="1">
    <name type="scientific">Pararge aegeria</name>
    <name type="common">speckled wood butterfly</name>
    <dbReference type="NCBI Taxonomy" id="116150"/>
    <lineage>
        <taxon>Eukaryota</taxon>
        <taxon>Metazoa</taxon>
        <taxon>Ecdysozoa</taxon>
        <taxon>Arthropoda</taxon>
        <taxon>Hexapoda</taxon>
        <taxon>Insecta</taxon>
        <taxon>Pterygota</taxon>
        <taxon>Neoptera</taxon>
        <taxon>Endopterygota</taxon>
        <taxon>Lepidoptera</taxon>
        <taxon>Glossata</taxon>
        <taxon>Ditrysia</taxon>
        <taxon>Papilionoidea</taxon>
        <taxon>Nymphalidae</taxon>
        <taxon>Satyrinae</taxon>
        <taxon>Satyrini</taxon>
        <taxon>Parargina</taxon>
        <taxon>Pararge</taxon>
    </lineage>
</organism>
<reference evidence="1" key="1">
    <citation type="journal article" date="2013" name="BMC Genomics">
        <title>Unscrambling butterfly oogenesis.</title>
        <authorList>
            <person name="Carter J.M."/>
            <person name="Baker S.C."/>
            <person name="Pink R."/>
            <person name="Carter D.R."/>
            <person name="Collins A."/>
            <person name="Tomlin J."/>
            <person name="Gibbs M."/>
            <person name="Breuker C.J."/>
        </authorList>
    </citation>
    <scope>NUCLEOTIDE SEQUENCE</scope>
    <source>
        <tissue evidence="1">Ovary</tissue>
    </source>
</reference>
<feature type="non-terminal residue" evidence="1">
    <location>
        <position position="1"/>
    </location>
</feature>
<dbReference type="AlphaFoldDB" id="S4PN89"/>
<protein>
    <submittedName>
        <fullName evidence="1">Uncharacterized protein</fullName>
    </submittedName>
</protein>
<evidence type="ECO:0000313" key="1">
    <source>
        <dbReference type="EMBL" id="JAA91568.1"/>
    </source>
</evidence>
<reference evidence="1" key="2">
    <citation type="submission" date="2013-05" db="EMBL/GenBank/DDBJ databases">
        <authorList>
            <person name="Carter J.-M."/>
            <person name="Baker S.C."/>
            <person name="Pink R."/>
            <person name="Carter D.R.F."/>
            <person name="Collins A."/>
            <person name="Tomlin J."/>
            <person name="Gibbs M."/>
            <person name="Breuker C.J."/>
        </authorList>
    </citation>
    <scope>NUCLEOTIDE SEQUENCE</scope>
    <source>
        <tissue evidence="1">Ovary</tissue>
    </source>
</reference>
<proteinExistence type="predicted"/>
<name>S4PN89_9NEOP</name>
<sequence length="68" mass="8033">KFHLHYFDNKKTIQHLNEHFAVLWAYHHCLGQYSSKIDDVLITKINTTIIIAKKRQNTFLVLSTLHVS</sequence>